<dbReference type="InterPro" id="IPR011009">
    <property type="entry name" value="Kinase-like_dom_sf"/>
</dbReference>
<dbReference type="InterPro" id="IPR045874">
    <property type="entry name" value="LRK10/LRL21-25-like"/>
</dbReference>
<organism evidence="18 19">
    <name type="scientific">Hibiscus syriacus</name>
    <name type="common">Rose of Sharon</name>
    <dbReference type="NCBI Taxonomy" id="106335"/>
    <lineage>
        <taxon>Eukaryota</taxon>
        <taxon>Viridiplantae</taxon>
        <taxon>Streptophyta</taxon>
        <taxon>Embryophyta</taxon>
        <taxon>Tracheophyta</taxon>
        <taxon>Spermatophyta</taxon>
        <taxon>Magnoliopsida</taxon>
        <taxon>eudicotyledons</taxon>
        <taxon>Gunneridae</taxon>
        <taxon>Pentapetalae</taxon>
        <taxon>rosids</taxon>
        <taxon>malvids</taxon>
        <taxon>Malvales</taxon>
        <taxon>Malvaceae</taxon>
        <taxon>Malvoideae</taxon>
        <taxon>Hibiscus</taxon>
    </lineage>
</organism>
<feature type="transmembrane region" description="Helical" evidence="16">
    <location>
        <begin position="12"/>
        <end position="30"/>
    </location>
</feature>
<keyword evidence="5 16" id="KW-0812">Transmembrane</keyword>
<dbReference type="SUPFAM" id="SSF56112">
    <property type="entry name" value="Protein kinase-like (PK-like)"/>
    <property type="match status" value="1"/>
</dbReference>
<dbReference type="InterPro" id="IPR000719">
    <property type="entry name" value="Prot_kinase_dom"/>
</dbReference>
<evidence type="ECO:0000256" key="6">
    <source>
        <dbReference type="ARBA" id="ARBA00022729"/>
    </source>
</evidence>
<name>A0A6A2ZT03_HIBSY</name>
<dbReference type="Pfam" id="PF14380">
    <property type="entry name" value="WAK_assoc"/>
    <property type="match status" value="1"/>
</dbReference>
<keyword evidence="4" id="KW-0808">Transferase</keyword>
<keyword evidence="3" id="KW-0723">Serine/threonine-protein kinase</keyword>
<dbReference type="GO" id="GO:0004674">
    <property type="term" value="F:protein serine/threonine kinase activity"/>
    <property type="evidence" value="ECO:0007669"/>
    <property type="project" value="UniProtKB-KW"/>
</dbReference>
<dbReference type="Pfam" id="PF07714">
    <property type="entry name" value="PK_Tyr_Ser-Thr"/>
    <property type="match status" value="1"/>
</dbReference>
<evidence type="ECO:0000256" key="11">
    <source>
        <dbReference type="ARBA" id="ARBA00023136"/>
    </source>
</evidence>
<evidence type="ECO:0000256" key="8">
    <source>
        <dbReference type="ARBA" id="ARBA00022777"/>
    </source>
</evidence>
<dbReference type="GO" id="GO:0030247">
    <property type="term" value="F:polysaccharide binding"/>
    <property type="evidence" value="ECO:0007669"/>
    <property type="project" value="InterPro"/>
</dbReference>
<comment type="subcellular location">
    <subcellularLocation>
        <location evidence="1">Membrane</location>
        <topology evidence="1">Single-pass type I membrane protein</topology>
    </subcellularLocation>
</comment>
<dbReference type="InterPro" id="IPR017441">
    <property type="entry name" value="Protein_kinase_ATP_BS"/>
</dbReference>
<keyword evidence="10 16" id="KW-1133">Transmembrane helix</keyword>
<proteinExistence type="predicted"/>
<dbReference type="InterPro" id="IPR008271">
    <property type="entry name" value="Ser/Thr_kinase_AS"/>
</dbReference>
<keyword evidence="6" id="KW-0732">Signal</keyword>
<evidence type="ECO:0000256" key="16">
    <source>
        <dbReference type="SAM" id="Phobius"/>
    </source>
</evidence>
<feature type="binding site" evidence="15">
    <location>
        <position position="382"/>
    </location>
    <ligand>
        <name>ATP</name>
        <dbReference type="ChEBI" id="CHEBI:30616"/>
    </ligand>
</feature>
<gene>
    <name evidence="18" type="ORF">F3Y22_tig00110730pilonHSYRG00012</name>
</gene>
<keyword evidence="19" id="KW-1185">Reference proteome</keyword>
<dbReference type="Gene3D" id="3.30.200.20">
    <property type="entry name" value="Phosphorylase Kinase, domain 1"/>
    <property type="match status" value="1"/>
</dbReference>
<dbReference type="Proteomes" id="UP000436088">
    <property type="component" value="Unassembled WGS sequence"/>
</dbReference>
<dbReference type="FunFam" id="3.30.200.20:FF:000178">
    <property type="entry name" value="serine/threonine-protein kinase PBS1-like"/>
    <property type="match status" value="1"/>
</dbReference>
<accession>A0A6A2ZT03</accession>
<dbReference type="InterPro" id="IPR001245">
    <property type="entry name" value="Ser-Thr/Tyr_kinase_cat_dom"/>
</dbReference>
<keyword evidence="8" id="KW-0418">Kinase</keyword>
<dbReference type="GO" id="GO:0005524">
    <property type="term" value="F:ATP binding"/>
    <property type="evidence" value="ECO:0007669"/>
    <property type="project" value="UniProtKB-UniRule"/>
</dbReference>
<comment type="caution">
    <text evidence="18">The sequence shown here is derived from an EMBL/GenBank/DDBJ whole genome shotgun (WGS) entry which is preliminary data.</text>
</comment>
<dbReference type="PANTHER" id="PTHR27009">
    <property type="entry name" value="RUST RESISTANCE KINASE LR10-RELATED"/>
    <property type="match status" value="1"/>
</dbReference>
<comment type="catalytic activity">
    <reaction evidence="13">
        <text>L-threonyl-[protein] + ATP = O-phospho-L-threonyl-[protein] + ADP + H(+)</text>
        <dbReference type="Rhea" id="RHEA:46608"/>
        <dbReference type="Rhea" id="RHEA-COMP:11060"/>
        <dbReference type="Rhea" id="RHEA-COMP:11605"/>
        <dbReference type="ChEBI" id="CHEBI:15378"/>
        <dbReference type="ChEBI" id="CHEBI:30013"/>
        <dbReference type="ChEBI" id="CHEBI:30616"/>
        <dbReference type="ChEBI" id="CHEBI:61977"/>
        <dbReference type="ChEBI" id="CHEBI:456216"/>
        <dbReference type="EC" id="2.7.11.1"/>
    </reaction>
</comment>
<dbReference type="PROSITE" id="PS00107">
    <property type="entry name" value="PROTEIN_KINASE_ATP"/>
    <property type="match status" value="1"/>
</dbReference>
<dbReference type="EC" id="2.7.11.1" evidence="2"/>
<evidence type="ECO:0000256" key="12">
    <source>
        <dbReference type="ARBA" id="ARBA00023180"/>
    </source>
</evidence>
<reference evidence="18" key="1">
    <citation type="submission" date="2019-09" db="EMBL/GenBank/DDBJ databases">
        <title>Draft genome information of white flower Hibiscus syriacus.</title>
        <authorList>
            <person name="Kim Y.-M."/>
        </authorList>
    </citation>
    <scope>NUCLEOTIDE SEQUENCE [LARGE SCALE GENOMIC DNA]</scope>
    <source>
        <strain evidence="18">YM2019G1</strain>
    </source>
</reference>
<evidence type="ECO:0000256" key="5">
    <source>
        <dbReference type="ARBA" id="ARBA00022692"/>
    </source>
</evidence>
<evidence type="ECO:0000256" key="7">
    <source>
        <dbReference type="ARBA" id="ARBA00022741"/>
    </source>
</evidence>
<comment type="catalytic activity">
    <reaction evidence="14">
        <text>L-seryl-[protein] + ATP = O-phospho-L-seryl-[protein] + ADP + H(+)</text>
        <dbReference type="Rhea" id="RHEA:17989"/>
        <dbReference type="Rhea" id="RHEA-COMP:9863"/>
        <dbReference type="Rhea" id="RHEA-COMP:11604"/>
        <dbReference type="ChEBI" id="CHEBI:15378"/>
        <dbReference type="ChEBI" id="CHEBI:29999"/>
        <dbReference type="ChEBI" id="CHEBI:30616"/>
        <dbReference type="ChEBI" id="CHEBI:83421"/>
        <dbReference type="ChEBI" id="CHEBI:456216"/>
        <dbReference type="EC" id="2.7.11.1"/>
    </reaction>
</comment>
<dbReference type="GO" id="GO:0016020">
    <property type="term" value="C:membrane"/>
    <property type="evidence" value="ECO:0007669"/>
    <property type="project" value="UniProtKB-SubCell"/>
</dbReference>
<keyword evidence="11 16" id="KW-0472">Membrane</keyword>
<evidence type="ECO:0000256" key="10">
    <source>
        <dbReference type="ARBA" id="ARBA00022989"/>
    </source>
</evidence>
<evidence type="ECO:0000256" key="3">
    <source>
        <dbReference type="ARBA" id="ARBA00022527"/>
    </source>
</evidence>
<evidence type="ECO:0000313" key="19">
    <source>
        <dbReference type="Proteomes" id="UP000436088"/>
    </source>
</evidence>
<evidence type="ECO:0000256" key="1">
    <source>
        <dbReference type="ARBA" id="ARBA00004479"/>
    </source>
</evidence>
<keyword evidence="7 15" id="KW-0547">Nucleotide-binding</keyword>
<evidence type="ECO:0000313" key="18">
    <source>
        <dbReference type="EMBL" id="KAE8695191.1"/>
    </source>
</evidence>
<dbReference type="AlphaFoldDB" id="A0A6A2ZT03"/>
<dbReference type="InterPro" id="IPR032872">
    <property type="entry name" value="WAK_assoc_C"/>
</dbReference>
<feature type="domain" description="Protein kinase" evidence="17">
    <location>
        <begin position="354"/>
        <end position="637"/>
    </location>
</feature>
<dbReference type="Gene3D" id="1.10.510.10">
    <property type="entry name" value="Transferase(Phosphotransferase) domain 1"/>
    <property type="match status" value="1"/>
</dbReference>
<evidence type="ECO:0000256" key="9">
    <source>
        <dbReference type="ARBA" id="ARBA00022840"/>
    </source>
</evidence>
<dbReference type="FunFam" id="1.10.510.10:FF:000590">
    <property type="entry name" value="PR5-like receptor kinase"/>
    <property type="match status" value="1"/>
</dbReference>
<dbReference type="PROSITE" id="PS00108">
    <property type="entry name" value="PROTEIN_KINASE_ST"/>
    <property type="match status" value="1"/>
</dbReference>
<feature type="transmembrane region" description="Helical" evidence="16">
    <location>
        <begin position="285"/>
        <end position="307"/>
    </location>
</feature>
<dbReference type="PROSITE" id="PS50011">
    <property type="entry name" value="PROTEIN_KINASE_DOM"/>
    <property type="match status" value="1"/>
</dbReference>
<evidence type="ECO:0000256" key="14">
    <source>
        <dbReference type="ARBA" id="ARBA00048679"/>
    </source>
</evidence>
<dbReference type="Pfam" id="PF13947">
    <property type="entry name" value="GUB_WAK_bind"/>
    <property type="match status" value="1"/>
</dbReference>
<keyword evidence="9 15" id="KW-0067">ATP-binding</keyword>
<keyword evidence="12" id="KW-0325">Glycoprotein</keyword>
<evidence type="ECO:0000256" key="2">
    <source>
        <dbReference type="ARBA" id="ARBA00012513"/>
    </source>
</evidence>
<evidence type="ECO:0000256" key="15">
    <source>
        <dbReference type="PROSITE-ProRule" id="PRU10141"/>
    </source>
</evidence>
<evidence type="ECO:0000259" key="17">
    <source>
        <dbReference type="PROSITE" id="PS50011"/>
    </source>
</evidence>
<evidence type="ECO:0000256" key="4">
    <source>
        <dbReference type="ARBA" id="ARBA00022679"/>
    </source>
</evidence>
<dbReference type="EMBL" id="VEPZ02001093">
    <property type="protein sequence ID" value="KAE8695191.1"/>
    <property type="molecule type" value="Genomic_DNA"/>
</dbReference>
<sequence length="642" mass="71036">MNNLCFSSLPELPLLLFSLLTIMFGLPLSLSHHELYENCRDALFKCGNISAGFPFFGGLRVPDCGRRVLELHCDNNNKTTIVIADIKYQVLAINRDLHILTIAREDLVNDGLCNPLIPIRNSVFDFELFSPGPDYTDVTLFYDCPSSVSLRSLGLFSCDNVSSTYSNVSVGIPGNSRPARCSANVTVPILKTAMEGGLNSSSGLEGALRRGVEVEWKDSGECGKCNDSGGACGFFGGENQTIFCHCPFMFENLPDDRHCRRVVSSSSSGINDRGSKSKSKPNIRFIGLTVAVTVSIVSVTAVCFIVLRLKGKSLSNHLCHGKKDDNARIEEFITMFGSLAPHRYSYGDIKKMTNRFRDKLGGGGYGSVYKGTLSDGCLVAVKILNESKENGEEFMNEVASIGRTSHVNIVTLLGFCFERSKRALVYEFMPNGSLDRFIYHKGSCDRSRRLGWKTLYDIALGIARGLEYLHRGCNTRILHFDIKPHNILLDANFCPKISDFGLSKLCERKESVITNTGTRGTVGYIAPEVFCRNFGGVSHKSDVYSYGMLLLEMTGGRRNVDVEGCESSERDFPLWIYNNFDRSMNLNLNGGIADEEEEITRKLVTVSLWCTQTNPLDRPSMTKVLEMLQGNPGSLLLPPRPT</sequence>
<dbReference type="InterPro" id="IPR025287">
    <property type="entry name" value="WAK_GUB"/>
</dbReference>
<dbReference type="SMART" id="SM00220">
    <property type="entry name" value="S_TKc"/>
    <property type="match status" value="1"/>
</dbReference>
<evidence type="ECO:0000256" key="13">
    <source>
        <dbReference type="ARBA" id="ARBA00047899"/>
    </source>
</evidence>
<protein>
    <recommendedName>
        <fullName evidence="2">non-specific serine/threonine protein kinase</fullName>
        <ecNumber evidence="2">2.7.11.1</ecNumber>
    </recommendedName>
</protein>